<reference evidence="2 3" key="1">
    <citation type="submission" date="2019-09" db="EMBL/GenBank/DDBJ databases">
        <title>Chitinophaga ginsengihumi sp. nov., isolated from soil of ginseng rhizosphere.</title>
        <authorList>
            <person name="Lee J."/>
        </authorList>
    </citation>
    <scope>NUCLEOTIDE SEQUENCE [LARGE SCALE GENOMIC DNA]</scope>
    <source>
        <strain evidence="2 3">BN140078</strain>
    </source>
</reference>
<dbReference type="RefSeq" id="WP_149835837.1">
    <property type="nucleotide sequence ID" value="NZ_VUOC01000001.1"/>
</dbReference>
<dbReference type="EMBL" id="VUOC01000001">
    <property type="protein sequence ID" value="KAA2244439.1"/>
    <property type="molecule type" value="Genomic_DNA"/>
</dbReference>
<name>A0A5B2W2H2_9BACT</name>
<organism evidence="2 3">
    <name type="scientific">Chitinophaga agrisoli</name>
    <dbReference type="NCBI Taxonomy" id="2607653"/>
    <lineage>
        <taxon>Bacteria</taxon>
        <taxon>Pseudomonadati</taxon>
        <taxon>Bacteroidota</taxon>
        <taxon>Chitinophagia</taxon>
        <taxon>Chitinophagales</taxon>
        <taxon>Chitinophagaceae</taxon>
        <taxon>Chitinophaga</taxon>
    </lineage>
</organism>
<reference evidence="2 3" key="2">
    <citation type="submission" date="2019-09" db="EMBL/GenBank/DDBJ databases">
        <authorList>
            <person name="Jin C."/>
        </authorList>
    </citation>
    <scope>NUCLEOTIDE SEQUENCE [LARGE SCALE GENOMIC DNA]</scope>
    <source>
        <strain evidence="2 3">BN140078</strain>
    </source>
</reference>
<dbReference type="Proteomes" id="UP000324611">
    <property type="component" value="Unassembled WGS sequence"/>
</dbReference>
<feature type="transmembrane region" description="Helical" evidence="1">
    <location>
        <begin position="78"/>
        <end position="99"/>
    </location>
</feature>
<evidence type="ECO:0000313" key="3">
    <source>
        <dbReference type="Proteomes" id="UP000324611"/>
    </source>
</evidence>
<keyword evidence="1" id="KW-0812">Transmembrane</keyword>
<keyword evidence="1" id="KW-1133">Transmembrane helix</keyword>
<sequence length="118" mass="13360">MSSNKEHNDKLARLIKENGLEQPSGQFSENLSYLIAMTYKKRRLPPYTAGKWLGKCILAVLVFFNMLLLYYLNPFAAQPVVTMAIAAFVIGIWILIAMMNRKTQGNTRSHSGLQHSLD</sequence>
<accession>A0A5B2W2H2</accession>
<comment type="caution">
    <text evidence="2">The sequence shown here is derived from an EMBL/GenBank/DDBJ whole genome shotgun (WGS) entry which is preliminary data.</text>
</comment>
<keyword evidence="1" id="KW-0472">Membrane</keyword>
<gene>
    <name evidence="2" type="ORF">F0L74_00175</name>
</gene>
<evidence type="ECO:0000313" key="2">
    <source>
        <dbReference type="EMBL" id="KAA2244439.1"/>
    </source>
</evidence>
<protein>
    <submittedName>
        <fullName evidence="2">Uncharacterized protein</fullName>
    </submittedName>
</protein>
<keyword evidence="3" id="KW-1185">Reference proteome</keyword>
<proteinExistence type="predicted"/>
<feature type="transmembrane region" description="Helical" evidence="1">
    <location>
        <begin position="52"/>
        <end position="72"/>
    </location>
</feature>
<evidence type="ECO:0000256" key="1">
    <source>
        <dbReference type="SAM" id="Phobius"/>
    </source>
</evidence>
<dbReference type="AlphaFoldDB" id="A0A5B2W2H2"/>